<organism evidence="2 3">
    <name type="scientific">Mucilaginibacter straminoryzae</name>
    <dbReference type="NCBI Taxonomy" id="2932774"/>
    <lineage>
        <taxon>Bacteria</taxon>
        <taxon>Pseudomonadati</taxon>
        <taxon>Bacteroidota</taxon>
        <taxon>Sphingobacteriia</taxon>
        <taxon>Sphingobacteriales</taxon>
        <taxon>Sphingobacteriaceae</taxon>
        <taxon>Mucilaginibacter</taxon>
    </lineage>
</organism>
<keyword evidence="3" id="KW-1185">Reference proteome</keyword>
<dbReference type="RefSeq" id="WP_245129033.1">
    <property type="nucleotide sequence ID" value="NZ_JALJEJ010000002.1"/>
</dbReference>
<accession>A0A9X2B834</accession>
<sequence length="160" mass="18453">MSNKTAIRQISESLAAFRYKFLRCRFLVNLIEASLLTIGFKGTTALLEFLNSFSKKHTYLHAGDDGDMVIIDRYYNIFYLISLGGRFKGRCLSRSLAMQYALKCYGLRTDLRIGVDIHNGNFFAHAWLERNGIILNDHPINIENYFVLPLDKLNSKMQFV</sequence>
<comment type="caution">
    <text evidence="2">The sequence shown here is derived from an EMBL/GenBank/DDBJ whole genome shotgun (WGS) entry which is preliminary data.</text>
</comment>
<dbReference type="InterPro" id="IPR032708">
    <property type="entry name" value="McjB_C"/>
</dbReference>
<evidence type="ECO:0000313" key="2">
    <source>
        <dbReference type="EMBL" id="MCJ8209204.1"/>
    </source>
</evidence>
<dbReference type="InterPro" id="IPR053521">
    <property type="entry name" value="McjB-like"/>
</dbReference>
<dbReference type="NCBIfam" id="NF033537">
    <property type="entry name" value="lasso_biosyn_B2"/>
    <property type="match status" value="1"/>
</dbReference>
<protein>
    <submittedName>
        <fullName evidence="2">Lasso peptide biosynthesis B2 protein</fullName>
    </submittedName>
</protein>
<dbReference type="EMBL" id="JALJEJ010000002">
    <property type="protein sequence ID" value="MCJ8209204.1"/>
    <property type="molecule type" value="Genomic_DNA"/>
</dbReference>
<dbReference type="AlphaFoldDB" id="A0A9X2B834"/>
<dbReference type="Proteomes" id="UP001139450">
    <property type="component" value="Unassembled WGS sequence"/>
</dbReference>
<name>A0A9X2B834_9SPHI</name>
<dbReference type="Pfam" id="PF13471">
    <property type="entry name" value="Transglut_core3"/>
    <property type="match status" value="1"/>
</dbReference>
<evidence type="ECO:0000313" key="3">
    <source>
        <dbReference type="Proteomes" id="UP001139450"/>
    </source>
</evidence>
<proteinExistence type="predicted"/>
<reference evidence="2" key="1">
    <citation type="submission" date="2022-04" db="EMBL/GenBank/DDBJ databases">
        <title>Mucilaginibacter sp. RS28 isolated from freshwater.</title>
        <authorList>
            <person name="Ko S.-R."/>
        </authorList>
    </citation>
    <scope>NUCLEOTIDE SEQUENCE</scope>
    <source>
        <strain evidence="2">RS28</strain>
    </source>
</reference>
<feature type="domain" description="Microcin J25-processing protein McjB C-terminal" evidence="1">
    <location>
        <begin position="86"/>
        <end position="146"/>
    </location>
</feature>
<gene>
    <name evidence="2" type="ORF">MUY27_05760</name>
</gene>
<evidence type="ECO:0000259" key="1">
    <source>
        <dbReference type="Pfam" id="PF13471"/>
    </source>
</evidence>